<gene>
    <name evidence="2" type="ORF">HMPREF1071_03934</name>
</gene>
<feature type="transmembrane region" description="Helical" evidence="1">
    <location>
        <begin position="33"/>
        <end position="51"/>
    </location>
</feature>
<keyword evidence="3" id="KW-1185">Reference proteome</keyword>
<feature type="transmembrane region" description="Helical" evidence="1">
    <location>
        <begin position="63"/>
        <end position="83"/>
    </location>
</feature>
<evidence type="ECO:0000256" key="1">
    <source>
        <dbReference type="SAM" id="Phobius"/>
    </source>
</evidence>
<dbReference type="PATRIC" id="fig|997887.3.peg.4103"/>
<feature type="transmembrane region" description="Helical" evidence="1">
    <location>
        <begin position="115"/>
        <end position="136"/>
    </location>
</feature>
<feature type="transmembrane region" description="Helical" evidence="1">
    <location>
        <begin position="89"/>
        <end position="108"/>
    </location>
</feature>
<dbReference type="AlphaFoldDB" id="I9SNT3"/>
<keyword evidence="1" id="KW-1133">Transmembrane helix</keyword>
<accession>I9SNT3</accession>
<evidence type="ECO:0000313" key="3">
    <source>
        <dbReference type="Proteomes" id="UP000005150"/>
    </source>
</evidence>
<evidence type="ECO:0008006" key="4">
    <source>
        <dbReference type="Google" id="ProtNLM"/>
    </source>
</evidence>
<feature type="transmembrane region" description="Helical" evidence="1">
    <location>
        <begin position="7"/>
        <end position="27"/>
    </location>
</feature>
<keyword evidence="1" id="KW-0472">Membrane</keyword>
<dbReference type="Proteomes" id="UP000005150">
    <property type="component" value="Unassembled WGS sequence"/>
</dbReference>
<keyword evidence="1" id="KW-0812">Transmembrane</keyword>
<feature type="transmembrane region" description="Helical" evidence="1">
    <location>
        <begin position="142"/>
        <end position="163"/>
    </location>
</feature>
<name>I9SNT3_9BACE</name>
<evidence type="ECO:0000313" key="2">
    <source>
        <dbReference type="EMBL" id="EIY57523.1"/>
    </source>
</evidence>
<sequence>MILMKKYIYPFLFILMGFLALSPFSSWLLIGKMGFPLALPELFFIPFAIILRKRIDIRKNLHFVKVFFLITLLVALIAIALLWGDFSLYEVLGASRSYFYIGLCFLFFDNKNEFSIIDVMYISLGSLIGWAVTSYLNLQLSIIATDEIVITYGAMLAIPIFIIVSLSKKYYFLFTIGIIFIIFTSFTAGIRRQMLIVILSLCLYLFFIFINRKKSISVLFMALPVFLVILFMPYFEDYLSANSPALYKRVFIRTETLFSDDGLRSTSEESRLNNFNFYIDNIERFQIPRGFVSKSSSSKADFIGSVGRFNDFPLLELTSILGTFPFFLVFLFLLKLCVNNFKNYLYYKRDENMLFCSTFVIMIVLLFLEGSFINFAYSVPFTGYCLGRLKYNSVQRNLLRTNDFG</sequence>
<feature type="transmembrane region" description="Helical" evidence="1">
    <location>
        <begin position="354"/>
        <end position="377"/>
    </location>
</feature>
<protein>
    <recommendedName>
        <fullName evidence="4">O-antigen polymerase</fullName>
    </recommendedName>
</protein>
<dbReference type="EMBL" id="AGXV01000047">
    <property type="protein sequence ID" value="EIY57523.1"/>
    <property type="molecule type" value="Genomic_DNA"/>
</dbReference>
<organism evidence="2 3">
    <name type="scientific">Bacteroides salyersiae CL02T12C01</name>
    <dbReference type="NCBI Taxonomy" id="997887"/>
    <lineage>
        <taxon>Bacteria</taxon>
        <taxon>Pseudomonadati</taxon>
        <taxon>Bacteroidota</taxon>
        <taxon>Bacteroidia</taxon>
        <taxon>Bacteroidales</taxon>
        <taxon>Bacteroidaceae</taxon>
        <taxon>Bacteroides</taxon>
    </lineage>
</organism>
<feature type="transmembrane region" description="Helical" evidence="1">
    <location>
        <begin position="170"/>
        <end position="188"/>
    </location>
</feature>
<feature type="transmembrane region" description="Helical" evidence="1">
    <location>
        <begin position="314"/>
        <end position="334"/>
    </location>
</feature>
<reference evidence="2 3" key="1">
    <citation type="submission" date="2012-02" db="EMBL/GenBank/DDBJ databases">
        <title>The Genome Sequence of Bacteroides salyersiae CL02T12C01.</title>
        <authorList>
            <consortium name="The Broad Institute Genome Sequencing Platform"/>
            <person name="Earl A."/>
            <person name="Ward D."/>
            <person name="Feldgarden M."/>
            <person name="Gevers D."/>
            <person name="Zitomersky N.L."/>
            <person name="Coyne M.J."/>
            <person name="Comstock L.E."/>
            <person name="Young S.K."/>
            <person name="Zeng Q."/>
            <person name="Gargeya S."/>
            <person name="Fitzgerald M."/>
            <person name="Haas B."/>
            <person name="Abouelleil A."/>
            <person name="Alvarado L."/>
            <person name="Arachchi H.M."/>
            <person name="Berlin A."/>
            <person name="Chapman S.B."/>
            <person name="Gearin G."/>
            <person name="Goldberg J."/>
            <person name="Griggs A."/>
            <person name="Gujja S."/>
            <person name="Hansen M."/>
            <person name="Heiman D."/>
            <person name="Howarth C."/>
            <person name="Larimer J."/>
            <person name="Lui A."/>
            <person name="MacDonald P.J.P."/>
            <person name="McCowen C."/>
            <person name="Montmayeur A."/>
            <person name="Murphy C."/>
            <person name="Neiman D."/>
            <person name="Pearson M."/>
            <person name="Priest M."/>
            <person name="Roberts A."/>
            <person name="Saif S."/>
            <person name="Shea T."/>
            <person name="Sisk P."/>
            <person name="Stolte C."/>
            <person name="Sykes S."/>
            <person name="Wortman J."/>
            <person name="Nusbaum C."/>
            <person name="Birren B."/>
        </authorList>
    </citation>
    <scope>NUCLEOTIDE SEQUENCE [LARGE SCALE GENOMIC DNA]</scope>
    <source>
        <strain evidence="2 3">CL02T12C01</strain>
    </source>
</reference>
<proteinExistence type="predicted"/>
<dbReference type="HOGENOM" id="CLU_679081_0_0_10"/>
<feature type="transmembrane region" description="Helical" evidence="1">
    <location>
        <begin position="194"/>
        <end position="211"/>
    </location>
</feature>
<feature type="transmembrane region" description="Helical" evidence="1">
    <location>
        <begin position="218"/>
        <end position="235"/>
    </location>
</feature>
<comment type="caution">
    <text evidence="2">The sequence shown here is derived from an EMBL/GenBank/DDBJ whole genome shotgun (WGS) entry which is preliminary data.</text>
</comment>